<evidence type="ECO:0000256" key="1">
    <source>
        <dbReference type="ARBA" id="ARBA00004141"/>
    </source>
</evidence>
<evidence type="ECO:0000256" key="6">
    <source>
        <dbReference type="SAM" id="MobiDB-lite"/>
    </source>
</evidence>
<dbReference type="PANTHER" id="PTHR46285:SF8">
    <property type="entry name" value="PLANT VIRAL-RESPONSE FAMILY PROTEIN"/>
    <property type="match status" value="1"/>
</dbReference>
<protein>
    <submittedName>
        <fullName evidence="8">Uncharacterized protein</fullName>
    </submittedName>
</protein>
<evidence type="ECO:0000256" key="2">
    <source>
        <dbReference type="ARBA" id="ARBA00006948"/>
    </source>
</evidence>
<evidence type="ECO:0000256" key="3">
    <source>
        <dbReference type="ARBA" id="ARBA00022692"/>
    </source>
</evidence>
<reference evidence="8" key="1">
    <citation type="submission" date="2019-03" db="EMBL/GenBank/DDBJ databases">
        <authorList>
            <person name="Mank J."/>
            <person name="Almeida P."/>
        </authorList>
    </citation>
    <scope>NUCLEOTIDE SEQUENCE</scope>
    <source>
        <strain evidence="8">78183</strain>
    </source>
</reference>
<dbReference type="Pfam" id="PF04819">
    <property type="entry name" value="DUF716"/>
    <property type="match status" value="1"/>
</dbReference>
<keyword evidence="4 7" id="KW-1133">Transmembrane helix</keyword>
<name>A0A6N2LNP1_SALVM</name>
<evidence type="ECO:0000313" key="8">
    <source>
        <dbReference type="EMBL" id="VFU41659.1"/>
    </source>
</evidence>
<keyword evidence="3 7" id="KW-0812">Transmembrane</keyword>
<comment type="similarity">
    <text evidence="2">Belongs to the TMEM45 family.</text>
</comment>
<evidence type="ECO:0000256" key="5">
    <source>
        <dbReference type="ARBA" id="ARBA00023136"/>
    </source>
</evidence>
<feature type="region of interest" description="Disordered" evidence="6">
    <location>
        <begin position="87"/>
        <end position="124"/>
    </location>
</feature>
<keyword evidence="5 7" id="KW-0472">Membrane</keyword>
<dbReference type="InterPro" id="IPR006904">
    <property type="entry name" value="DUF716"/>
</dbReference>
<organism evidence="8">
    <name type="scientific">Salix viminalis</name>
    <name type="common">Common osier</name>
    <name type="synonym">Basket willow</name>
    <dbReference type="NCBI Taxonomy" id="40686"/>
    <lineage>
        <taxon>Eukaryota</taxon>
        <taxon>Viridiplantae</taxon>
        <taxon>Streptophyta</taxon>
        <taxon>Embryophyta</taxon>
        <taxon>Tracheophyta</taxon>
        <taxon>Spermatophyta</taxon>
        <taxon>Magnoliopsida</taxon>
        <taxon>eudicotyledons</taxon>
        <taxon>Gunneridae</taxon>
        <taxon>Pentapetalae</taxon>
        <taxon>rosids</taxon>
        <taxon>fabids</taxon>
        <taxon>Malpighiales</taxon>
        <taxon>Salicaceae</taxon>
        <taxon>Saliceae</taxon>
        <taxon>Salix</taxon>
    </lineage>
</organism>
<feature type="compositionally biased region" description="Basic and acidic residues" evidence="6">
    <location>
        <begin position="87"/>
        <end position="100"/>
    </location>
</feature>
<dbReference type="PANTHER" id="PTHR46285">
    <property type="entry name" value="PROTEINASE INHIBITOR I4, SERPIN (DUF716)-RELATED"/>
    <property type="match status" value="1"/>
</dbReference>
<gene>
    <name evidence="8" type="ORF">SVIM_LOCUS245685</name>
</gene>
<feature type="transmembrane region" description="Helical" evidence="7">
    <location>
        <begin position="48"/>
        <end position="71"/>
    </location>
</feature>
<comment type="subcellular location">
    <subcellularLocation>
        <location evidence="1">Membrane</location>
        <topology evidence="1">Multi-pass membrane protein</topology>
    </subcellularLocation>
</comment>
<proteinExistence type="inferred from homology"/>
<sequence length="144" mass="15780">MRSNSWDLAFLGVSCHLLGCSLYNDDGHKTVRCASEEALHRSKSSVNIQFSWFLVGLVVFAITFYLGLVGIHSKKVKLSSLAKEFEEMPEDSKSLGDHENPGGGMRYSSQPRHGKQARASTEVTAEGIAAAKSRDIESCPECSR</sequence>
<accession>A0A6N2LNP1</accession>
<dbReference type="EMBL" id="CAADRP010001564">
    <property type="protein sequence ID" value="VFU41659.1"/>
    <property type="molecule type" value="Genomic_DNA"/>
</dbReference>
<dbReference type="GO" id="GO:0016020">
    <property type="term" value="C:membrane"/>
    <property type="evidence" value="ECO:0007669"/>
    <property type="project" value="UniProtKB-SubCell"/>
</dbReference>
<evidence type="ECO:0000256" key="7">
    <source>
        <dbReference type="SAM" id="Phobius"/>
    </source>
</evidence>
<dbReference type="AlphaFoldDB" id="A0A6N2LNP1"/>
<evidence type="ECO:0000256" key="4">
    <source>
        <dbReference type="ARBA" id="ARBA00022989"/>
    </source>
</evidence>